<accession>A0A9X0ACY9</accession>
<proteinExistence type="predicted"/>
<evidence type="ECO:0000256" key="1">
    <source>
        <dbReference type="SAM" id="MobiDB-lite"/>
    </source>
</evidence>
<dbReference type="AlphaFoldDB" id="A0A9X0ACY9"/>
<keyword evidence="4" id="KW-1185">Reference proteome</keyword>
<dbReference type="EMBL" id="JAPEIS010000013">
    <property type="protein sequence ID" value="KAJ8060545.1"/>
    <property type="molecule type" value="Genomic_DNA"/>
</dbReference>
<protein>
    <recommendedName>
        <fullName evidence="2">Transposase MuDR plant domain-containing protein</fullName>
    </recommendedName>
</protein>
<feature type="region of interest" description="Disordered" evidence="1">
    <location>
        <begin position="245"/>
        <end position="356"/>
    </location>
</feature>
<comment type="caution">
    <text evidence="3">The sequence shown here is derived from an EMBL/GenBank/DDBJ whole genome shotgun (WGS) entry which is preliminary data.</text>
</comment>
<organism evidence="3 4">
    <name type="scientific">Sclerotinia nivalis</name>
    <dbReference type="NCBI Taxonomy" id="352851"/>
    <lineage>
        <taxon>Eukaryota</taxon>
        <taxon>Fungi</taxon>
        <taxon>Dikarya</taxon>
        <taxon>Ascomycota</taxon>
        <taxon>Pezizomycotina</taxon>
        <taxon>Leotiomycetes</taxon>
        <taxon>Helotiales</taxon>
        <taxon>Sclerotiniaceae</taxon>
        <taxon>Sclerotinia</taxon>
    </lineage>
</organism>
<feature type="compositionally biased region" description="Gly residues" evidence="1">
    <location>
        <begin position="251"/>
        <end position="293"/>
    </location>
</feature>
<feature type="compositionally biased region" description="Polar residues" evidence="1">
    <location>
        <begin position="342"/>
        <end position="356"/>
    </location>
</feature>
<feature type="domain" description="Transposase MuDR plant" evidence="2">
    <location>
        <begin position="8"/>
        <end position="57"/>
    </location>
</feature>
<sequence length="413" mass="43382">MPPLQLRQEFPSLKAFKEALHAWAIEAHFEPRILKSDTGRVRVGCKRDPECPFVVRCNWERRGGREPLARVTVLRERHTCLDDLVSVGHPGAGIRVGARGQVNGGLPPGNGSWDGNVGGMSVGIGQNGNVNGNGGLDGVGIGMSSGMVVRPGEGESGHIIPGARVIEQHNGGSNSGMPIPGQVLPVLPKVQRNSASRLPFLMGILPKLMTITKETTPVEIRDCLMREFGAEVHLQQCRRAKTEILKKGGSGDEGGSGQGGGTGSEGTVGSGNGNGSGSGSGSGSGNNGKGSIQGGNNIPPNQVLFPDINNHANETNNPMNTSTNNGASAPQNTNRVDPPITPNTATRTGSSGSPQQPFILHTAQGIVTPAISERNESALMQVEQPIRCPYCINQRWLRSVKDAVEHMSMHVAV</sequence>
<reference evidence="3" key="1">
    <citation type="submission" date="2022-11" db="EMBL/GenBank/DDBJ databases">
        <title>Genome Resource of Sclerotinia nivalis Strain SnTB1, a Plant Pathogen Isolated from American Ginseng.</title>
        <authorList>
            <person name="Fan S."/>
        </authorList>
    </citation>
    <scope>NUCLEOTIDE SEQUENCE</scope>
    <source>
        <strain evidence="3">SnTB1</strain>
    </source>
</reference>
<dbReference type="Pfam" id="PF03108">
    <property type="entry name" value="DBD_Tnp_Mut"/>
    <property type="match status" value="1"/>
</dbReference>
<name>A0A9X0ACY9_9HELO</name>
<feature type="compositionally biased region" description="Polar residues" evidence="1">
    <location>
        <begin position="310"/>
        <end position="335"/>
    </location>
</feature>
<evidence type="ECO:0000313" key="4">
    <source>
        <dbReference type="Proteomes" id="UP001152300"/>
    </source>
</evidence>
<dbReference type="OrthoDB" id="125347at2759"/>
<gene>
    <name evidence="3" type="ORF">OCU04_010861</name>
</gene>
<evidence type="ECO:0000259" key="2">
    <source>
        <dbReference type="Pfam" id="PF03108"/>
    </source>
</evidence>
<dbReference type="Proteomes" id="UP001152300">
    <property type="component" value="Unassembled WGS sequence"/>
</dbReference>
<evidence type="ECO:0000313" key="3">
    <source>
        <dbReference type="EMBL" id="KAJ8060545.1"/>
    </source>
</evidence>
<dbReference type="InterPro" id="IPR004332">
    <property type="entry name" value="Transposase_MuDR"/>
</dbReference>